<dbReference type="InParanoid" id="A0A1X7V436"/>
<dbReference type="EnsemblMetazoa" id="Aqu2.1.34768_001">
    <property type="protein sequence ID" value="Aqu2.1.34768_001"/>
    <property type="gene ID" value="Aqu2.1.34768"/>
</dbReference>
<reference evidence="3" key="1">
    <citation type="journal article" date="2010" name="Nature">
        <title>The Amphimedon queenslandica genome and the evolution of animal complexity.</title>
        <authorList>
            <person name="Srivastava M."/>
            <person name="Simakov O."/>
            <person name="Chapman J."/>
            <person name="Fahey B."/>
            <person name="Gauthier M.E."/>
            <person name="Mitros T."/>
            <person name="Richards G.S."/>
            <person name="Conaco C."/>
            <person name="Dacre M."/>
            <person name="Hellsten U."/>
            <person name="Larroux C."/>
            <person name="Putnam N.H."/>
            <person name="Stanke M."/>
            <person name="Adamska M."/>
            <person name="Darling A."/>
            <person name="Degnan S.M."/>
            <person name="Oakley T.H."/>
            <person name="Plachetzki D.C."/>
            <person name="Zhai Y."/>
            <person name="Adamski M."/>
            <person name="Calcino A."/>
            <person name="Cummins S.F."/>
            <person name="Goodstein D.M."/>
            <person name="Harris C."/>
            <person name="Jackson D.J."/>
            <person name="Leys S.P."/>
            <person name="Shu S."/>
            <person name="Woodcroft B.J."/>
            <person name="Vervoort M."/>
            <person name="Kosik K.S."/>
            <person name="Manning G."/>
            <person name="Degnan B.M."/>
            <person name="Rokhsar D.S."/>
        </authorList>
    </citation>
    <scope>NUCLEOTIDE SEQUENCE [LARGE SCALE GENOMIC DNA]</scope>
</reference>
<feature type="coiled-coil region" evidence="1">
    <location>
        <begin position="27"/>
        <end position="71"/>
    </location>
</feature>
<keyword evidence="3" id="KW-1185">Reference proteome</keyword>
<proteinExistence type="predicted"/>
<evidence type="ECO:0000256" key="1">
    <source>
        <dbReference type="SAM" id="Coils"/>
    </source>
</evidence>
<protein>
    <submittedName>
        <fullName evidence="2">Uncharacterized protein</fullName>
    </submittedName>
</protein>
<evidence type="ECO:0000313" key="3">
    <source>
        <dbReference type="Proteomes" id="UP000007879"/>
    </source>
</evidence>
<reference evidence="2" key="2">
    <citation type="submission" date="2017-05" db="UniProtKB">
        <authorList>
            <consortium name="EnsemblMetazoa"/>
        </authorList>
    </citation>
    <scope>IDENTIFICATION</scope>
</reference>
<accession>A0A1X7V436</accession>
<dbReference type="AlphaFoldDB" id="A0A1X7V436"/>
<dbReference type="KEGG" id="aqu:109581236"/>
<name>A0A1X7V436_AMPQE</name>
<gene>
    <name evidence="2" type="primary">109581236</name>
</gene>
<organism evidence="2">
    <name type="scientific">Amphimedon queenslandica</name>
    <name type="common">Sponge</name>
    <dbReference type="NCBI Taxonomy" id="400682"/>
    <lineage>
        <taxon>Eukaryota</taxon>
        <taxon>Metazoa</taxon>
        <taxon>Porifera</taxon>
        <taxon>Demospongiae</taxon>
        <taxon>Heteroscleromorpha</taxon>
        <taxon>Haplosclerida</taxon>
        <taxon>Niphatidae</taxon>
        <taxon>Amphimedon</taxon>
    </lineage>
</organism>
<sequence length="257" mass="29675">MEHDCIDGAEKQLLRLANETVSNEKLCEKLKRENAKLDSDIKTLEEELKELKSKNEDLVSQERELEKKTSSARDAHKMYGHIAPGDITHQDVILSFDNFFKTTLRNLPRQLSAQSKEKYEVWHMTSDIVETSFEHCKDAIIKKISEKLKFELTVFRSTGSVDDKIADLFRAFHIFVNELCKEEIEQKHQGDNDESKEQNKMNMSKIKKNLRSTCALLSIDDDDADTYIDLIVAIVTQIDPKDYTTFIKDGKKSDDQP</sequence>
<dbReference type="EnsemblMetazoa" id="XM_019995181.1">
    <property type="protein sequence ID" value="XP_019850740.1"/>
    <property type="gene ID" value="LOC109581236"/>
</dbReference>
<dbReference type="Proteomes" id="UP000007879">
    <property type="component" value="Unassembled WGS sequence"/>
</dbReference>
<keyword evidence="1" id="KW-0175">Coiled coil</keyword>
<evidence type="ECO:0000313" key="2">
    <source>
        <dbReference type="EnsemblMetazoa" id="Aqu2.1.34768_001"/>
    </source>
</evidence>